<dbReference type="InterPro" id="IPR012878">
    <property type="entry name" value="Beta-AFase-like_GH127_cat"/>
</dbReference>
<organism evidence="3 4">
    <name type="scientific">Hymenobacter roseosalivarius DSM 11622</name>
    <dbReference type="NCBI Taxonomy" id="645990"/>
    <lineage>
        <taxon>Bacteria</taxon>
        <taxon>Pseudomonadati</taxon>
        <taxon>Bacteroidota</taxon>
        <taxon>Cytophagia</taxon>
        <taxon>Cytophagales</taxon>
        <taxon>Hymenobacteraceae</taxon>
        <taxon>Hymenobacter</taxon>
    </lineage>
</organism>
<dbReference type="Pfam" id="PF20736">
    <property type="entry name" value="Glyco_hydro127M"/>
    <property type="match status" value="1"/>
</dbReference>
<proteinExistence type="predicted"/>
<evidence type="ECO:0000259" key="1">
    <source>
        <dbReference type="Pfam" id="PF07944"/>
    </source>
</evidence>
<reference evidence="3 4" key="1">
    <citation type="submission" date="2017-04" db="EMBL/GenBank/DDBJ databases">
        <authorList>
            <person name="Afonso C.L."/>
            <person name="Miller P.J."/>
            <person name="Scott M.A."/>
            <person name="Spackman E."/>
            <person name="Goraichik I."/>
            <person name="Dimitrov K.M."/>
            <person name="Suarez D.L."/>
            <person name="Swayne D.E."/>
        </authorList>
    </citation>
    <scope>NUCLEOTIDE SEQUENCE [LARGE SCALE GENOMIC DNA]</scope>
    <source>
        <strain evidence="3 4">DSM 11622</strain>
    </source>
</reference>
<dbReference type="Proteomes" id="UP000192266">
    <property type="component" value="Unassembled WGS sequence"/>
</dbReference>
<sequence>MLEGKEGPETCNTYNMLKLTKQLYLTSAATPYIYYYERALYNHILSSQHPEKGGFVYFTPMRPRHYRVYSQPQESFWCCVGSGLENHGKYGELIYAHNKEDLFVNLFIPSRLTWPESGLTLTQETHFPYAETTSMKLQLKKACRFSLHIRQPNWLKPNARQVLVNGRAVEYNTSAPGYLTIKRKWKSGDVVSMALPMETKAEFLPDKSPRLNHKIQAAKGVKQEKPMERYIPAISTGKGLLIQ</sequence>
<feature type="domain" description="Non-reducing end beta-L-arabinofuranosidase-like GH127 catalytic" evidence="1">
    <location>
        <begin position="8"/>
        <end position="92"/>
    </location>
</feature>
<dbReference type="PANTHER" id="PTHR31151:SF0">
    <property type="entry name" value="PROLINE-TRNA LIGASE (DUF1680)"/>
    <property type="match status" value="1"/>
</dbReference>
<evidence type="ECO:0000313" key="4">
    <source>
        <dbReference type="Proteomes" id="UP000192266"/>
    </source>
</evidence>
<dbReference type="Pfam" id="PF07944">
    <property type="entry name" value="Beta-AFase-like_GH127_cat"/>
    <property type="match status" value="1"/>
</dbReference>
<name>A0A1W1VZR6_9BACT</name>
<gene>
    <name evidence="3" type="ORF">SAMN00120144_1814</name>
</gene>
<feature type="domain" description="Non-reducing end beta-L-arabinofuranosidase-like GH127 middle" evidence="2">
    <location>
        <begin position="102"/>
        <end position="197"/>
    </location>
</feature>
<protein>
    <recommendedName>
        <fullName evidence="5">Glycosyl hydrolase</fullName>
    </recommendedName>
</protein>
<dbReference type="STRING" id="645990.SAMN00120144_1814"/>
<keyword evidence="4" id="KW-1185">Reference proteome</keyword>
<dbReference type="InterPro" id="IPR049046">
    <property type="entry name" value="Beta-AFase-like_GH127_middle"/>
</dbReference>
<evidence type="ECO:0000313" key="3">
    <source>
        <dbReference type="EMBL" id="SMB98845.1"/>
    </source>
</evidence>
<dbReference type="EMBL" id="FWWW01000087">
    <property type="protein sequence ID" value="SMB98845.1"/>
    <property type="molecule type" value="Genomic_DNA"/>
</dbReference>
<accession>A0A1W1VZR6</accession>
<evidence type="ECO:0000259" key="2">
    <source>
        <dbReference type="Pfam" id="PF20736"/>
    </source>
</evidence>
<dbReference type="PANTHER" id="PTHR31151">
    <property type="entry name" value="PROLINE-TRNA LIGASE (DUF1680)"/>
    <property type="match status" value="1"/>
</dbReference>
<dbReference type="AlphaFoldDB" id="A0A1W1VZR6"/>
<evidence type="ECO:0008006" key="5">
    <source>
        <dbReference type="Google" id="ProtNLM"/>
    </source>
</evidence>